<keyword evidence="3" id="KW-1185">Reference proteome</keyword>
<gene>
    <name evidence="2" type="ORF">H9Y04_04985</name>
</gene>
<dbReference type="Proteomes" id="UP000642284">
    <property type="component" value="Unassembled WGS sequence"/>
</dbReference>
<protein>
    <submittedName>
        <fullName evidence="2">Uncharacterized protein</fullName>
    </submittedName>
</protein>
<evidence type="ECO:0000313" key="2">
    <source>
        <dbReference type="EMBL" id="MBC9711925.1"/>
    </source>
</evidence>
<name>A0ABR7SAZ0_9ACTN</name>
<evidence type="ECO:0000256" key="1">
    <source>
        <dbReference type="SAM" id="MobiDB-lite"/>
    </source>
</evidence>
<accession>A0ABR7SAZ0</accession>
<evidence type="ECO:0000313" key="3">
    <source>
        <dbReference type="Proteomes" id="UP000642284"/>
    </source>
</evidence>
<organism evidence="2 3">
    <name type="scientific">Streptomyces polyasparticus</name>
    <dbReference type="NCBI Taxonomy" id="2767826"/>
    <lineage>
        <taxon>Bacteria</taxon>
        <taxon>Bacillati</taxon>
        <taxon>Actinomycetota</taxon>
        <taxon>Actinomycetes</taxon>
        <taxon>Kitasatosporales</taxon>
        <taxon>Streptomycetaceae</taxon>
        <taxon>Streptomyces</taxon>
    </lineage>
</organism>
<reference evidence="2 3" key="1">
    <citation type="submission" date="2020-08" db="EMBL/GenBank/DDBJ databases">
        <title>Genemic of Streptomyces polyaspartic.</title>
        <authorList>
            <person name="Liu W."/>
        </authorList>
    </citation>
    <scope>NUCLEOTIDE SEQUENCE [LARGE SCALE GENOMIC DNA]</scope>
    <source>
        <strain evidence="2 3">TRM66268-LWL</strain>
    </source>
</reference>
<feature type="compositionally biased region" description="Low complexity" evidence="1">
    <location>
        <begin position="40"/>
        <end position="50"/>
    </location>
</feature>
<dbReference type="RefSeq" id="WP_187812431.1">
    <property type="nucleotide sequence ID" value="NZ_JACTVJ010000004.1"/>
</dbReference>
<feature type="compositionally biased region" description="Low complexity" evidence="1">
    <location>
        <begin position="20"/>
        <end position="31"/>
    </location>
</feature>
<dbReference type="EMBL" id="JACTVJ010000004">
    <property type="protein sequence ID" value="MBC9711925.1"/>
    <property type="molecule type" value="Genomic_DNA"/>
</dbReference>
<sequence>MLLGKAISTGYAEEKPLVNAAAGSEEPAEAGYRAEEAAAEADAPVEVPAG</sequence>
<proteinExistence type="predicted"/>
<feature type="region of interest" description="Disordered" evidence="1">
    <location>
        <begin position="1"/>
        <end position="50"/>
    </location>
</feature>
<comment type="caution">
    <text evidence="2">The sequence shown here is derived from an EMBL/GenBank/DDBJ whole genome shotgun (WGS) entry which is preliminary data.</text>
</comment>